<dbReference type="PANTHER" id="PTHR32141">
    <property type="match status" value="1"/>
</dbReference>
<dbReference type="OrthoDB" id="671201at2759"/>
<dbReference type="InterPro" id="IPR036047">
    <property type="entry name" value="F-box-like_dom_sf"/>
</dbReference>
<accession>A0A1E5VHA7</accession>
<reference evidence="2 3" key="1">
    <citation type="submission" date="2016-09" db="EMBL/GenBank/DDBJ databases">
        <title>The draft genome of Dichanthelium oligosanthes: A C3 panicoid grass species.</title>
        <authorList>
            <person name="Studer A.J."/>
            <person name="Schnable J.C."/>
            <person name="Brutnell T.P."/>
        </authorList>
    </citation>
    <scope>NUCLEOTIDE SEQUENCE [LARGE SCALE GENOMIC DNA]</scope>
    <source>
        <strain evidence="3">cv. Kellogg 1175</strain>
        <tissue evidence="2">Leaf</tissue>
    </source>
</reference>
<dbReference type="Gene3D" id="1.20.1280.50">
    <property type="match status" value="1"/>
</dbReference>
<dbReference type="STRING" id="888268.A0A1E5VHA7"/>
<organism evidence="2 3">
    <name type="scientific">Dichanthelium oligosanthes</name>
    <dbReference type="NCBI Taxonomy" id="888268"/>
    <lineage>
        <taxon>Eukaryota</taxon>
        <taxon>Viridiplantae</taxon>
        <taxon>Streptophyta</taxon>
        <taxon>Embryophyta</taxon>
        <taxon>Tracheophyta</taxon>
        <taxon>Spermatophyta</taxon>
        <taxon>Magnoliopsida</taxon>
        <taxon>Liliopsida</taxon>
        <taxon>Poales</taxon>
        <taxon>Poaceae</taxon>
        <taxon>PACMAD clade</taxon>
        <taxon>Panicoideae</taxon>
        <taxon>Panicodae</taxon>
        <taxon>Paniceae</taxon>
        <taxon>Dichantheliinae</taxon>
        <taxon>Dichanthelium</taxon>
    </lineage>
</organism>
<dbReference type="CDD" id="cd22160">
    <property type="entry name" value="F-box_AtFBL13-like"/>
    <property type="match status" value="1"/>
</dbReference>
<gene>
    <name evidence="2" type="ORF">BAE44_0014472</name>
</gene>
<dbReference type="SUPFAM" id="SSF52047">
    <property type="entry name" value="RNI-like"/>
    <property type="match status" value="1"/>
</dbReference>
<dbReference type="PROSITE" id="PS50181">
    <property type="entry name" value="FBOX"/>
    <property type="match status" value="1"/>
</dbReference>
<keyword evidence="3" id="KW-1185">Reference proteome</keyword>
<dbReference type="InterPro" id="IPR055411">
    <property type="entry name" value="LRR_FXL15/At3g58940/PEG3-like"/>
</dbReference>
<dbReference type="SUPFAM" id="SSF81383">
    <property type="entry name" value="F-box domain"/>
    <property type="match status" value="1"/>
</dbReference>
<dbReference type="InterPro" id="IPR006566">
    <property type="entry name" value="FBD"/>
</dbReference>
<evidence type="ECO:0000259" key="1">
    <source>
        <dbReference type="PROSITE" id="PS50181"/>
    </source>
</evidence>
<comment type="caution">
    <text evidence="2">The sequence shown here is derived from an EMBL/GenBank/DDBJ whole genome shotgun (WGS) entry which is preliminary data.</text>
</comment>
<feature type="domain" description="F-box" evidence="1">
    <location>
        <begin position="41"/>
        <end position="94"/>
    </location>
</feature>
<dbReference type="InterPro" id="IPR001810">
    <property type="entry name" value="F-box_dom"/>
</dbReference>
<dbReference type="Proteomes" id="UP000095767">
    <property type="component" value="Unassembled WGS sequence"/>
</dbReference>
<dbReference type="Pfam" id="PF24758">
    <property type="entry name" value="LRR_At5g56370"/>
    <property type="match status" value="1"/>
</dbReference>
<proteinExistence type="predicted"/>
<dbReference type="Pfam" id="PF08387">
    <property type="entry name" value="FBD"/>
    <property type="match status" value="1"/>
</dbReference>
<dbReference type="InterPro" id="IPR055302">
    <property type="entry name" value="F-box_dom-containing"/>
</dbReference>
<dbReference type="Pfam" id="PF00646">
    <property type="entry name" value="F-box"/>
    <property type="match status" value="1"/>
</dbReference>
<dbReference type="AlphaFoldDB" id="A0A1E5VHA7"/>
<dbReference type="InterPro" id="IPR053781">
    <property type="entry name" value="F-box_AtFBL13-like"/>
</dbReference>
<evidence type="ECO:0000313" key="3">
    <source>
        <dbReference type="Proteomes" id="UP000095767"/>
    </source>
</evidence>
<dbReference type="PANTHER" id="PTHR32141:SF83">
    <property type="entry name" value="OS01G0596700 PROTEIN"/>
    <property type="match status" value="1"/>
</dbReference>
<dbReference type="InterPro" id="IPR032675">
    <property type="entry name" value="LRR_dom_sf"/>
</dbReference>
<dbReference type="EMBL" id="LWDX02039561">
    <property type="protein sequence ID" value="OEL24509.1"/>
    <property type="molecule type" value="Genomic_DNA"/>
</dbReference>
<protein>
    <recommendedName>
        <fullName evidence="1">F-box domain-containing protein</fullName>
    </recommendedName>
</protein>
<evidence type="ECO:0000313" key="2">
    <source>
        <dbReference type="EMBL" id="OEL24509.1"/>
    </source>
</evidence>
<dbReference type="Gene3D" id="3.80.10.10">
    <property type="entry name" value="Ribonuclease Inhibitor"/>
    <property type="match status" value="1"/>
</dbReference>
<name>A0A1E5VHA7_9POAL</name>
<dbReference type="SMART" id="SM00256">
    <property type="entry name" value="FBOX"/>
    <property type="match status" value="1"/>
</dbReference>
<sequence length="484" mass="52626">MGSPSVLRRFFSCFSGRSSGVARATVSDSDGDGPHSDRAGEDIISGLPDHVLSSIVSLLPIKEAVRTAALSSRWRRLWASNPLVLDNNDLFLSNVTHVGAVTATVSNAISAHPGPFCSVTLTCYFSDTEKHILRHWIWELAAKGVQELVINNIPWAGLDVLPCALLGCHSLQRLRISGWRFPDMTGAPVGAALPLLRELVLSGSIMQEQDLDRVVASSPNLKALVFVLSVGVPAQVRLCSRSLWCVVFWQSVAEELAAVAVPLLERIILQTSSLSRGGGGDGSRMRIKISSASVLRALGYLNPNYHELQIGDTIIKVGKKAALDAVVPSVKILALSVQFGACNKSRMVFRFLQCFPNIETLHVQSIPDRGPTSKNGNSAFWNEIDSVQCVKESINKFVIHGFRWENCEIEFLKSILEGGKVLQKICILQDKDISVPVGDIDGTLCFLASLNNGVALMIMAGQDGIWTYEMASDLSRNDPFDCQS</sequence>